<accession>A0A9X3YFW9</accession>
<organism evidence="12 13">
    <name type="scientific">Tahibacter soli</name>
    <dbReference type="NCBI Taxonomy" id="2983605"/>
    <lineage>
        <taxon>Bacteria</taxon>
        <taxon>Pseudomonadati</taxon>
        <taxon>Pseudomonadota</taxon>
        <taxon>Gammaproteobacteria</taxon>
        <taxon>Lysobacterales</taxon>
        <taxon>Rhodanobacteraceae</taxon>
        <taxon>Tahibacter</taxon>
    </lineage>
</organism>
<dbReference type="GO" id="GO:0009279">
    <property type="term" value="C:cell outer membrane"/>
    <property type="evidence" value="ECO:0007669"/>
    <property type="project" value="UniProtKB-SubCell"/>
</dbReference>
<evidence type="ECO:0000256" key="6">
    <source>
        <dbReference type="ARBA" id="ARBA00023004"/>
    </source>
</evidence>
<name>A0A9X3YFW9_9GAMM</name>
<dbReference type="GO" id="GO:0006826">
    <property type="term" value="P:iron ion transport"/>
    <property type="evidence" value="ECO:0007669"/>
    <property type="project" value="UniProtKB-KW"/>
</dbReference>
<dbReference type="InterPro" id="IPR036942">
    <property type="entry name" value="Beta-barrel_TonB_sf"/>
</dbReference>
<comment type="subcellular location">
    <subcellularLocation>
        <location evidence="1">Cell outer membrane</location>
        <topology evidence="1">Multi-pass membrane protein</topology>
    </subcellularLocation>
</comment>
<proteinExistence type="predicted"/>
<dbReference type="Gene3D" id="3.55.50.30">
    <property type="match status" value="1"/>
</dbReference>
<reference evidence="12" key="1">
    <citation type="submission" date="2023-02" db="EMBL/GenBank/DDBJ databases">
        <title>Tahibacter soli sp. nov. isolated from soil.</title>
        <authorList>
            <person name="Baek J.H."/>
            <person name="Lee J.K."/>
            <person name="Choi D.G."/>
            <person name="Jeon C.O."/>
        </authorList>
    </citation>
    <scope>NUCLEOTIDE SEQUENCE</scope>
    <source>
        <strain evidence="12">BL</strain>
    </source>
</reference>
<dbReference type="Proteomes" id="UP001139971">
    <property type="component" value="Unassembled WGS sequence"/>
</dbReference>
<evidence type="ECO:0000313" key="12">
    <source>
        <dbReference type="EMBL" id="MDC8011182.1"/>
    </source>
</evidence>
<dbReference type="PANTHER" id="PTHR32552:SF81">
    <property type="entry name" value="TONB-DEPENDENT OUTER MEMBRANE RECEPTOR"/>
    <property type="match status" value="1"/>
</dbReference>
<keyword evidence="3" id="KW-1134">Transmembrane beta strand</keyword>
<gene>
    <name evidence="12" type="ORF">OD750_001335</name>
</gene>
<sequence>MTPKLRRIALLAVLLPASVFATDPSDTVELDLPPGPLLGCLEQLTARTGVPIVDNTGRVADLECDGRRETTSLGEALDALLKPLGLSWRRRDDGAIEVVAGQTETIELDTLAVEDTPLPALEPVIAAQAPVTRLAQDAMSITRITQDRLDTAPLLSLSQINRYAPNVYASGAGLAIRAIERDLDTFSGLAVRLDDIDLGTSLIEGDMVSVENLAGLDLERGPRSFERGGPGAAGALNLYTAAPSETPTLRAGFGLGNDGAHRASASWSSRFGDGESGIRVALENRRLPNYVDERFVPQANRAHRDVDNAFVKLNLVPESIPGLSAEVSALLVSGDDAPLWTAAGESPFPLPDDGASYARVVRAMRTRAVGAATNVQYGNDAWYLRLTANGTVAQHRGAWLGSTFGPAGIFNTERRNATSLSGHHHTDDWDFALGAEVSGMSFSDHDATWATGYQRVADYRKDLDFRTRSVWAWAEHRFNDQWSLGAGVRHVRELTRRYIVSVECDVGELRDPQPGVCADLAENPPLRQFGQVRTSTPVPLVTAAWSPLADQRFTLSYGRGIRSSLGLFPDWIQPAERDDSAQLGWQASWLGGDLSTRTAVFHTKVSERFHFVNNHIGARGLARGAELEAEYRLSPLWRLNAGAGWIDADFQYYRYGNTDPTPPMPGAPERTVILGARYGADLRWYGTIDAYRVSEAESAQEISPKKRRPAYNLVDFRVGYRKDEWELALIVTNAFDQTYLDRVDFSLNDRFYDTRYRLGDPRRTELRWQYEWR</sequence>
<evidence type="ECO:0000256" key="3">
    <source>
        <dbReference type="ARBA" id="ARBA00022452"/>
    </source>
</evidence>
<evidence type="ECO:0000256" key="8">
    <source>
        <dbReference type="ARBA" id="ARBA00023077"/>
    </source>
</evidence>
<keyword evidence="11" id="KW-0732">Signal</keyword>
<keyword evidence="5" id="KW-0812">Transmembrane</keyword>
<keyword evidence="12" id="KW-0675">Receptor</keyword>
<keyword evidence="10" id="KW-0998">Cell outer membrane</keyword>
<dbReference type="EMBL" id="JAOVZO020000001">
    <property type="protein sequence ID" value="MDC8011182.1"/>
    <property type="molecule type" value="Genomic_DNA"/>
</dbReference>
<feature type="signal peptide" evidence="11">
    <location>
        <begin position="1"/>
        <end position="21"/>
    </location>
</feature>
<dbReference type="SUPFAM" id="SSF56935">
    <property type="entry name" value="Porins"/>
    <property type="match status" value="1"/>
</dbReference>
<evidence type="ECO:0000256" key="5">
    <source>
        <dbReference type="ARBA" id="ARBA00022692"/>
    </source>
</evidence>
<keyword evidence="6" id="KW-0408">Iron</keyword>
<keyword evidence="2" id="KW-0813">Transport</keyword>
<dbReference type="InterPro" id="IPR039426">
    <property type="entry name" value="TonB-dep_rcpt-like"/>
</dbReference>
<evidence type="ECO:0000256" key="10">
    <source>
        <dbReference type="ARBA" id="ARBA00023237"/>
    </source>
</evidence>
<evidence type="ECO:0000256" key="11">
    <source>
        <dbReference type="SAM" id="SignalP"/>
    </source>
</evidence>
<keyword evidence="7" id="KW-0406">Ion transport</keyword>
<evidence type="ECO:0000256" key="9">
    <source>
        <dbReference type="ARBA" id="ARBA00023136"/>
    </source>
</evidence>
<evidence type="ECO:0000256" key="4">
    <source>
        <dbReference type="ARBA" id="ARBA00022496"/>
    </source>
</evidence>
<keyword evidence="13" id="KW-1185">Reference proteome</keyword>
<keyword evidence="4" id="KW-0410">Iron transport</keyword>
<feature type="chain" id="PRO_5040845232" evidence="11">
    <location>
        <begin position="22"/>
        <end position="773"/>
    </location>
</feature>
<evidence type="ECO:0000256" key="7">
    <source>
        <dbReference type="ARBA" id="ARBA00023065"/>
    </source>
</evidence>
<comment type="caution">
    <text evidence="12">The sequence shown here is derived from an EMBL/GenBank/DDBJ whole genome shotgun (WGS) entry which is preliminary data.</text>
</comment>
<keyword evidence="8" id="KW-0798">TonB box</keyword>
<evidence type="ECO:0000313" key="13">
    <source>
        <dbReference type="Proteomes" id="UP001139971"/>
    </source>
</evidence>
<dbReference type="AlphaFoldDB" id="A0A9X3YFW9"/>
<evidence type="ECO:0000256" key="2">
    <source>
        <dbReference type="ARBA" id="ARBA00022448"/>
    </source>
</evidence>
<keyword evidence="9" id="KW-0472">Membrane</keyword>
<dbReference type="Gene3D" id="2.40.170.20">
    <property type="entry name" value="TonB-dependent receptor, beta-barrel domain"/>
    <property type="match status" value="1"/>
</dbReference>
<evidence type="ECO:0000256" key="1">
    <source>
        <dbReference type="ARBA" id="ARBA00004571"/>
    </source>
</evidence>
<protein>
    <submittedName>
        <fullName evidence="12">TonB-dependent receptor</fullName>
    </submittedName>
</protein>
<dbReference type="RefSeq" id="WP_263543055.1">
    <property type="nucleotide sequence ID" value="NZ_JAOVZO020000001.1"/>
</dbReference>
<dbReference type="PANTHER" id="PTHR32552">
    <property type="entry name" value="FERRICHROME IRON RECEPTOR-RELATED"/>
    <property type="match status" value="1"/>
</dbReference>